<dbReference type="PROSITE" id="PS50977">
    <property type="entry name" value="HTH_TETR_2"/>
    <property type="match status" value="1"/>
</dbReference>
<gene>
    <name evidence="6" type="ORF">ACFFR3_00395</name>
</gene>
<organism evidence="6 7">
    <name type="scientific">Nonomuraea salmonea</name>
    <dbReference type="NCBI Taxonomy" id="46181"/>
    <lineage>
        <taxon>Bacteria</taxon>
        <taxon>Bacillati</taxon>
        <taxon>Actinomycetota</taxon>
        <taxon>Actinomycetes</taxon>
        <taxon>Streptosporangiales</taxon>
        <taxon>Streptosporangiaceae</taxon>
        <taxon>Nonomuraea</taxon>
    </lineage>
</organism>
<dbReference type="PANTHER" id="PTHR30055">
    <property type="entry name" value="HTH-TYPE TRANSCRIPTIONAL REGULATOR RUTR"/>
    <property type="match status" value="1"/>
</dbReference>
<dbReference type="PANTHER" id="PTHR30055:SF234">
    <property type="entry name" value="HTH-TYPE TRANSCRIPTIONAL REGULATOR BETI"/>
    <property type="match status" value="1"/>
</dbReference>
<evidence type="ECO:0000256" key="4">
    <source>
        <dbReference type="PROSITE-ProRule" id="PRU00335"/>
    </source>
</evidence>
<dbReference type="RefSeq" id="WP_345388283.1">
    <property type="nucleotide sequence ID" value="NZ_BAAAXS010000001.1"/>
</dbReference>
<dbReference type="EMBL" id="JBHMCF010000002">
    <property type="protein sequence ID" value="MFB9467940.1"/>
    <property type="molecule type" value="Genomic_DNA"/>
</dbReference>
<evidence type="ECO:0000313" key="7">
    <source>
        <dbReference type="Proteomes" id="UP001589568"/>
    </source>
</evidence>
<evidence type="ECO:0000256" key="1">
    <source>
        <dbReference type="ARBA" id="ARBA00023015"/>
    </source>
</evidence>
<sequence>MSKRRRVPAMAPEDRRAALIAATLPLLREHGTAVSTRKIAEAAGVAEGTIFGVFPDKASLVRATLMHAFDPRPAVERIQAVGTETDLRTRLSQVVKLVRDGMKTNERLHAGVGEVAMRDKEFAQHLLSSRRHIADAVAALMAPDRDRLRRSPKAAAHLLLMLIAVSTQAKFGPAGDEFSDMDDDGIVSVLLDGLLVRPSPTPFTESTS</sequence>
<dbReference type="PRINTS" id="PR00455">
    <property type="entry name" value="HTHTETR"/>
</dbReference>
<evidence type="ECO:0000256" key="3">
    <source>
        <dbReference type="ARBA" id="ARBA00023163"/>
    </source>
</evidence>
<evidence type="ECO:0000259" key="5">
    <source>
        <dbReference type="PROSITE" id="PS50977"/>
    </source>
</evidence>
<protein>
    <submittedName>
        <fullName evidence="6">TetR/AcrR family transcriptional regulator</fullName>
    </submittedName>
</protein>
<evidence type="ECO:0000313" key="6">
    <source>
        <dbReference type="EMBL" id="MFB9467940.1"/>
    </source>
</evidence>
<dbReference type="Pfam" id="PF00440">
    <property type="entry name" value="TetR_N"/>
    <property type="match status" value="1"/>
</dbReference>
<dbReference type="Gene3D" id="1.10.357.10">
    <property type="entry name" value="Tetracycline Repressor, domain 2"/>
    <property type="match status" value="1"/>
</dbReference>
<proteinExistence type="predicted"/>
<dbReference type="InterPro" id="IPR050109">
    <property type="entry name" value="HTH-type_TetR-like_transc_reg"/>
</dbReference>
<reference evidence="6 7" key="1">
    <citation type="submission" date="2024-09" db="EMBL/GenBank/DDBJ databases">
        <authorList>
            <person name="Sun Q."/>
            <person name="Mori K."/>
        </authorList>
    </citation>
    <scope>NUCLEOTIDE SEQUENCE [LARGE SCALE GENOMIC DNA]</scope>
    <source>
        <strain evidence="6 7">JCM 3324</strain>
    </source>
</reference>
<feature type="domain" description="HTH tetR-type" evidence="5">
    <location>
        <begin position="13"/>
        <end position="72"/>
    </location>
</feature>
<keyword evidence="2 4" id="KW-0238">DNA-binding</keyword>
<dbReference type="SUPFAM" id="SSF46689">
    <property type="entry name" value="Homeodomain-like"/>
    <property type="match status" value="1"/>
</dbReference>
<keyword evidence="1" id="KW-0805">Transcription regulation</keyword>
<keyword evidence="3" id="KW-0804">Transcription</keyword>
<comment type="caution">
    <text evidence="6">The sequence shown here is derived from an EMBL/GenBank/DDBJ whole genome shotgun (WGS) entry which is preliminary data.</text>
</comment>
<dbReference type="Proteomes" id="UP001589568">
    <property type="component" value="Unassembled WGS sequence"/>
</dbReference>
<name>A0ABV5NCD0_9ACTN</name>
<dbReference type="InterPro" id="IPR009057">
    <property type="entry name" value="Homeodomain-like_sf"/>
</dbReference>
<accession>A0ABV5NCD0</accession>
<keyword evidence="7" id="KW-1185">Reference proteome</keyword>
<evidence type="ECO:0000256" key="2">
    <source>
        <dbReference type="ARBA" id="ARBA00023125"/>
    </source>
</evidence>
<feature type="DNA-binding region" description="H-T-H motif" evidence="4">
    <location>
        <begin position="35"/>
        <end position="54"/>
    </location>
</feature>
<dbReference type="InterPro" id="IPR001647">
    <property type="entry name" value="HTH_TetR"/>
</dbReference>